<proteinExistence type="predicted"/>
<dbReference type="InterPro" id="IPR036582">
    <property type="entry name" value="Mao_N_sf"/>
</dbReference>
<reference evidence="4" key="1">
    <citation type="submission" date="2015-07" db="EMBL/GenBank/DDBJ databases">
        <title>Near-Complete Genome Sequence of the Cellulolytic Bacterium Bacteroides (Pseudobacteroides) cellulosolvens ATCC 35603.</title>
        <authorList>
            <person name="Dassa B."/>
            <person name="Utturkar S.M."/>
            <person name="Klingeman D.M."/>
            <person name="Hurt R.A."/>
            <person name="Keller M."/>
            <person name="Xu J."/>
            <person name="Reddy Y.H.K."/>
            <person name="Borovok I."/>
            <person name="Grinberg I.R."/>
            <person name="Lamed R."/>
            <person name="Zhivin O."/>
            <person name="Bayer E.A."/>
            <person name="Brown S.D."/>
        </authorList>
    </citation>
    <scope>NUCLEOTIDE SEQUENCE [LARGE SCALE GENOMIC DNA]</scope>
    <source>
        <strain evidence="4">DSM 2933</strain>
    </source>
</reference>
<accession>A0A0L6JMQ0</accession>
<dbReference type="OrthoDB" id="337615at2"/>
<comment type="caution">
    <text evidence="3">The sequence shown here is derived from an EMBL/GenBank/DDBJ whole genome shotgun (WGS) entry which is preliminary data.</text>
</comment>
<name>A0A0L6JMQ0_9FIRM</name>
<evidence type="ECO:0000313" key="4">
    <source>
        <dbReference type="Proteomes" id="UP000036923"/>
    </source>
</evidence>
<dbReference type="AlphaFoldDB" id="A0A0L6JMQ0"/>
<dbReference type="Proteomes" id="UP000036923">
    <property type="component" value="Unassembled WGS sequence"/>
</dbReference>
<gene>
    <name evidence="3" type="ORF">Bccel_1922</name>
</gene>
<dbReference type="RefSeq" id="WP_036938139.1">
    <property type="nucleotide sequence ID" value="NZ_JQKC01000006.1"/>
</dbReference>
<protein>
    <submittedName>
        <fullName evidence="3">Copper amine oxidase-like domain-containing protein</fullName>
    </submittedName>
</protein>
<dbReference type="Pfam" id="PF07833">
    <property type="entry name" value="Cu_amine_oxidN1"/>
    <property type="match status" value="1"/>
</dbReference>
<keyword evidence="4" id="KW-1185">Reference proteome</keyword>
<feature type="domain" description="Copper amine oxidase-like N-terminal" evidence="2">
    <location>
        <begin position="60"/>
        <end position="105"/>
    </location>
</feature>
<feature type="compositionally biased region" description="Low complexity" evidence="1">
    <location>
        <begin position="112"/>
        <end position="134"/>
    </location>
</feature>
<evidence type="ECO:0000259" key="2">
    <source>
        <dbReference type="Pfam" id="PF07833"/>
    </source>
</evidence>
<feature type="region of interest" description="Disordered" evidence="1">
    <location>
        <begin position="104"/>
        <end position="143"/>
    </location>
</feature>
<evidence type="ECO:0000256" key="1">
    <source>
        <dbReference type="SAM" id="MobiDB-lite"/>
    </source>
</evidence>
<dbReference type="SUPFAM" id="SSF55383">
    <property type="entry name" value="Copper amine oxidase, domain N"/>
    <property type="match status" value="1"/>
</dbReference>
<evidence type="ECO:0000313" key="3">
    <source>
        <dbReference type="EMBL" id="KNY26657.1"/>
    </source>
</evidence>
<dbReference type="eggNOG" id="ENOG50338KF">
    <property type="taxonomic scope" value="Bacteria"/>
</dbReference>
<dbReference type="STRING" id="398512.Bccel_1922"/>
<sequence precursor="true">MKKFKKVSSSIVVVLIISIIAAGMVWSVSATRKVDATANDNIKIYYDGNLKAFTETDGSKISPVIIGGRTYLPLRAVADLVGLGVEWVSDTQSIKLTSNNSGIPYKDNTPVQTQPSASTAPSTTAPVSSTPAPVNSSKSAGTLEDPIKLGETFSWSATEKYINTTASADYTCTVKKVEPITYEEVTKLGFKVTSDKDKIEYAMITLDMSVSNAKITSGDAYLHLPFMRYVSGSKTPSGASIIGGTDYGFEGSLKKAAENVNKDSQGFLKKIKAGEVHNYKYEGKVILPLAKGQENYLWLTKDSSLEYSVRHAFFKLK</sequence>
<dbReference type="EMBL" id="LGTC01000001">
    <property type="protein sequence ID" value="KNY26657.1"/>
    <property type="molecule type" value="Genomic_DNA"/>
</dbReference>
<dbReference type="InterPro" id="IPR012854">
    <property type="entry name" value="Cu_amine_oxidase-like_N"/>
</dbReference>
<organism evidence="3 4">
    <name type="scientific">Pseudobacteroides cellulosolvens ATCC 35603 = DSM 2933</name>
    <dbReference type="NCBI Taxonomy" id="398512"/>
    <lineage>
        <taxon>Bacteria</taxon>
        <taxon>Bacillati</taxon>
        <taxon>Bacillota</taxon>
        <taxon>Clostridia</taxon>
        <taxon>Eubacteriales</taxon>
        <taxon>Oscillospiraceae</taxon>
        <taxon>Pseudobacteroides</taxon>
    </lineage>
</organism>